<evidence type="ECO:0000256" key="1">
    <source>
        <dbReference type="SAM" id="Phobius"/>
    </source>
</evidence>
<keyword evidence="1" id="KW-0472">Membrane</keyword>
<evidence type="ECO:0000259" key="2">
    <source>
        <dbReference type="Pfam" id="PF00534"/>
    </source>
</evidence>
<dbReference type="EMBL" id="FUKI01000119">
    <property type="protein sequence ID" value="SJM93278.1"/>
    <property type="molecule type" value="Genomic_DNA"/>
</dbReference>
<evidence type="ECO:0000313" key="5">
    <source>
        <dbReference type="Proteomes" id="UP000195667"/>
    </source>
</evidence>
<sequence length="397" mass="43803">MTIPQRKRILLITRNFPPLTGGMERLNYHIYLELAKEFDISIAGPQGCQNYLAAETAVTLFPHKPLGLFLVKSFIMAYRFAVQEKPDLIIAGSGVTAIAALIAGWRVDAKVMSFLHGLDILFPHPIYQLLFLPAIRACDGIWVNSKHTAFLAKQKKIASEKITILHPGVTLPNSNQLNADPTIFRKSFGISDDKIILLSVGRLTQRKGLPEFIQHCLAEIVLQFPDILLVIIGNEASDALNKQTSMITKIRQSALEAKVQDHVLLLGQVSEVDLSHAYLCSDLLVFPVLDLPGDVEGFGMVAVEAAAHGLPTAAFAVGGVTDAVANKISGWLVKSGDYPGFSKVILNYLERHKSYPLIQCAEISKLKCLHYATKFSWELFGEQLRATCQNIIFSNKK</sequence>
<feature type="domain" description="Glycosyltransferase subfamily 4-like N-terminal" evidence="3">
    <location>
        <begin position="21"/>
        <end position="170"/>
    </location>
</feature>
<dbReference type="Pfam" id="PF13439">
    <property type="entry name" value="Glyco_transf_4"/>
    <property type="match status" value="1"/>
</dbReference>
<dbReference type="SUPFAM" id="SSF53756">
    <property type="entry name" value="UDP-Glycosyltransferase/glycogen phosphorylase"/>
    <property type="match status" value="1"/>
</dbReference>
<name>A0A1R4HAJ0_9GAMM</name>
<dbReference type="Pfam" id="PF00534">
    <property type="entry name" value="Glycos_transf_1"/>
    <property type="match status" value="1"/>
</dbReference>
<feature type="domain" description="Glycosyl transferase family 1" evidence="2">
    <location>
        <begin position="184"/>
        <end position="352"/>
    </location>
</feature>
<keyword evidence="5" id="KW-1185">Reference proteome</keyword>
<dbReference type="PANTHER" id="PTHR45947:SF3">
    <property type="entry name" value="SULFOQUINOVOSYL TRANSFERASE SQD2"/>
    <property type="match status" value="1"/>
</dbReference>
<feature type="transmembrane region" description="Helical" evidence="1">
    <location>
        <begin position="88"/>
        <end position="107"/>
    </location>
</feature>
<dbReference type="PANTHER" id="PTHR45947">
    <property type="entry name" value="SULFOQUINOVOSYL TRANSFERASE SQD2"/>
    <property type="match status" value="1"/>
</dbReference>
<dbReference type="Proteomes" id="UP000195667">
    <property type="component" value="Unassembled WGS sequence"/>
</dbReference>
<dbReference type="GO" id="GO:0016757">
    <property type="term" value="F:glycosyltransferase activity"/>
    <property type="evidence" value="ECO:0007669"/>
    <property type="project" value="InterPro"/>
</dbReference>
<protein>
    <submittedName>
        <fullName evidence="4">Glycosyl transferase group 1</fullName>
    </submittedName>
</protein>
<proteinExistence type="predicted"/>
<gene>
    <name evidence="4" type="ORF">CRENPOLYSF1_430006</name>
</gene>
<evidence type="ECO:0000259" key="3">
    <source>
        <dbReference type="Pfam" id="PF13439"/>
    </source>
</evidence>
<dbReference type="InterPro" id="IPR001296">
    <property type="entry name" value="Glyco_trans_1"/>
</dbReference>
<organism evidence="4 5">
    <name type="scientific">Crenothrix polyspora</name>
    <dbReference type="NCBI Taxonomy" id="360316"/>
    <lineage>
        <taxon>Bacteria</taxon>
        <taxon>Pseudomonadati</taxon>
        <taxon>Pseudomonadota</taxon>
        <taxon>Gammaproteobacteria</taxon>
        <taxon>Methylococcales</taxon>
        <taxon>Crenotrichaceae</taxon>
        <taxon>Crenothrix</taxon>
    </lineage>
</organism>
<dbReference type="RefSeq" id="WP_087143762.1">
    <property type="nucleotide sequence ID" value="NZ_FUKI01000119.1"/>
</dbReference>
<dbReference type="Gene3D" id="3.40.50.2000">
    <property type="entry name" value="Glycogen Phosphorylase B"/>
    <property type="match status" value="2"/>
</dbReference>
<dbReference type="CDD" id="cd03801">
    <property type="entry name" value="GT4_PimA-like"/>
    <property type="match status" value="1"/>
</dbReference>
<keyword evidence="1" id="KW-0812">Transmembrane</keyword>
<keyword evidence="1" id="KW-1133">Transmembrane helix</keyword>
<accession>A0A1R4HAJ0</accession>
<keyword evidence="4" id="KW-0808">Transferase</keyword>
<dbReference type="InterPro" id="IPR028098">
    <property type="entry name" value="Glyco_trans_4-like_N"/>
</dbReference>
<reference evidence="5" key="1">
    <citation type="submission" date="2017-02" db="EMBL/GenBank/DDBJ databases">
        <authorList>
            <person name="Daims H."/>
        </authorList>
    </citation>
    <scope>NUCLEOTIDE SEQUENCE [LARGE SCALE GENOMIC DNA]</scope>
</reference>
<evidence type="ECO:0000313" key="4">
    <source>
        <dbReference type="EMBL" id="SJM93278.1"/>
    </source>
</evidence>
<dbReference type="OrthoDB" id="4611853at2"/>
<dbReference type="InterPro" id="IPR050194">
    <property type="entry name" value="Glycosyltransferase_grp1"/>
</dbReference>
<dbReference type="AlphaFoldDB" id="A0A1R4HAJ0"/>